<reference evidence="3" key="1">
    <citation type="journal article" date="2020" name="New Phytol.">
        <title>Comparative genomics reveals dynamic genome evolution in host specialist ectomycorrhizal fungi.</title>
        <authorList>
            <person name="Lofgren L.A."/>
            <person name="Nguyen N.H."/>
            <person name="Vilgalys R."/>
            <person name="Ruytinx J."/>
            <person name="Liao H.L."/>
            <person name="Branco S."/>
            <person name="Kuo A."/>
            <person name="LaButti K."/>
            <person name="Lipzen A."/>
            <person name="Andreopoulos W."/>
            <person name="Pangilinan J."/>
            <person name="Riley R."/>
            <person name="Hundley H."/>
            <person name="Na H."/>
            <person name="Barry K."/>
            <person name="Grigoriev I.V."/>
            <person name="Stajich J.E."/>
            <person name="Kennedy P.G."/>
        </authorList>
    </citation>
    <scope>NUCLEOTIDE SEQUENCE</scope>
    <source>
        <strain evidence="3">MN1</strain>
    </source>
</reference>
<proteinExistence type="predicted"/>
<dbReference type="Proteomes" id="UP000807769">
    <property type="component" value="Unassembled WGS sequence"/>
</dbReference>
<feature type="compositionally biased region" description="Basic and acidic residues" evidence="1">
    <location>
        <begin position="50"/>
        <end position="59"/>
    </location>
</feature>
<evidence type="ECO:0000313" key="4">
    <source>
        <dbReference type="Proteomes" id="UP000807769"/>
    </source>
</evidence>
<dbReference type="Pfam" id="PF20149">
    <property type="entry name" value="DUF6532"/>
    <property type="match status" value="1"/>
</dbReference>
<name>A0A9P7JEW9_9AGAM</name>
<feature type="domain" description="DUF6532" evidence="2">
    <location>
        <begin position="118"/>
        <end position="232"/>
    </location>
</feature>
<dbReference type="GeneID" id="64634007"/>
<dbReference type="RefSeq" id="XP_041194261.1">
    <property type="nucleotide sequence ID" value="XM_041339991.1"/>
</dbReference>
<dbReference type="EMBL" id="JABBWG010000012">
    <property type="protein sequence ID" value="KAG1818201.1"/>
    <property type="molecule type" value="Genomic_DNA"/>
</dbReference>
<gene>
    <name evidence="3" type="ORF">BJ212DRAFT_1480017</name>
</gene>
<feature type="region of interest" description="Disordered" evidence="1">
    <location>
        <begin position="21"/>
        <end position="67"/>
    </location>
</feature>
<sequence length="233" mass="25717">MVLNSSPNNAGSLHDVLEDHHMKNHHPRPPNPDRLENLHQQAADESSTNEENKVVDPPKRSHSANRAASKTIGFYPHSWKDILEALKKKLPLGLVMDGTTSSCKTFIEKTVDDIGINNSYWDIYKCDMAIILWDDCATMWSEMKKAAQPIAASKFGILPSDIDNNNKVEDYNSVNEQGRTNNLIHDALGELCSMIFYKGDNALAKVFPNVFAEAIPEGAMALAASVLAAAIDK</sequence>
<keyword evidence="4" id="KW-1185">Reference proteome</keyword>
<evidence type="ECO:0000256" key="1">
    <source>
        <dbReference type="SAM" id="MobiDB-lite"/>
    </source>
</evidence>
<dbReference type="OrthoDB" id="2688205at2759"/>
<accession>A0A9P7JEW9</accession>
<comment type="caution">
    <text evidence="3">The sequence shown here is derived from an EMBL/GenBank/DDBJ whole genome shotgun (WGS) entry which is preliminary data.</text>
</comment>
<organism evidence="3 4">
    <name type="scientific">Suillus subaureus</name>
    <dbReference type="NCBI Taxonomy" id="48587"/>
    <lineage>
        <taxon>Eukaryota</taxon>
        <taxon>Fungi</taxon>
        <taxon>Dikarya</taxon>
        <taxon>Basidiomycota</taxon>
        <taxon>Agaricomycotina</taxon>
        <taxon>Agaricomycetes</taxon>
        <taxon>Agaricomycetidae</taxon>
        <taxon>Boletales</taxon>
        <taxon>Suillineae</taxon>
        <taxon>Suillaceae</taxon>
        <taxon>Suillus</taxon>
    </lineage>
</organism>
<protein>
    <recommendedName>
        <fullName evidence="2">DUF6532 domain-containing protein</fullName>
    </recommendedName>
</protein>
<dbReference type="InterPro" id="IPR045341">
    <property type="entry name" value="DUF6532"/>
</dbReference>
<evidence type="ECO:0000313" key="3">
    <source>
        <dbReference type="EMBL" id="KAG1818201.1"/>
    </source>
</evidence>
<dbReference type="AlphaFoldDB" id="A0A9P7JEW9"/>
<evidence type="ECO:0000259" key="2">
    <source>
        <dbReference type="Pfam" id="PF20149"/>
    </source>
</evidence>